<dbReference type="PANTHER" id="PTHR48094">
    <property type="entry name" value="PROTEIN/NUCLEIC ACID DEGLYCASE DJ-1-RELATED"/>
    <property type="match status" value="1"/>
</dbReference>
<dbReference type="Gene3D" id="3.40.50.880">
    <property type="match status" value="1"/>
</dbReference>
<sequence>MSMKNERTALVILGNGFEELEALAPVDLLRRAGVSCRMASAEPELWVTGRSGIRVEADVLLSEMTGLVFDALIIPGGPGTGALRKNSAILEMVRAQREKGKMVAAICAAPTVLLEAGVLPGPRHTGHMTVAAELPDMDEGSAVVTDGGVMTARGAGSALAFGMALVSALAGEEVSNQVGDSIHYGL</sequence>
<organism evidence="4">
    <name type="scientific">Candidatus Kentrum sp. MB</name>
    <dbReference type="NCBI Taxonomy" id="2138164"/>
    <lineage>
        <taxon>Bacteria</taxon>
        <taxon>Pseudomonadati</taxon>
        <taxon>Pseudomonadota</taxon>
        <taxon>Gammaproteobacteria</taxon>
        <taxon>Candidatus Kentrum</taxon>
    </lineage>
</organism>
<dbReference type="NCBIfam" id="TIGR01383">
    <property type="entry name" value="not_thiJ"/>
    <property type="match status" value="1"/>
</dbReference>
<evidence type="ECO:0000313" key="3">
    <source>
        <dbReference type="EMBL" id="VFK31161.1"/>
    </source>
</evidence>
<dbReference type="InterPro" id="IPR002818">
    <property type="entry name" value="DJ-1/PfpI"/>
</dbReference>
<dbReference type="SUPFAM" id="SSF52317">
    <property type="entry name" value="Class I glutamine amidotransferase-like"/>
    <property type="match status" value="1"/>
</dbReference>
<dbReference type="Pfam" id="PF01965">
    <property type="entry name" value="DJ-1_PfpI"/>
    <property type="match status" value="1"/>
</dbReference>
<evidence type="ECO:0000259" key="1">
    <source>
        <dbReference type="Pfam" id="PF01965"/>
    </source>
</evidence>
<dbReference type="EMBL" id="CAADFO010000024">
    <property type="protein sequence ID" value="VFK26901.1"/>
    <property type="molecule type" value="Genomic_DNA"/>
</dbReference>
<protein>
    <submittedName>
        <fullName evidence="4">4-methyl-5(B-hydroxyethyl)-thiazole monophosphate biosynthesis</fullName>
    </submittedName>
</protein>
<dbReference type="GO" id="GO:0005737">
    <property type="term" value="C:cytoplasm"/>
    <property type="evidence" value="ECO:0007669"/>
    <property type="project" value="TreeGrafter"/>
</dbReference>
<evidence type="ECO:0000313" key="2">
    <source>
        <dbReference type="EMBL" id="VFK26901.1"/>
    </source>
</evidence>
<feature type="domain" description="DJ-1/PfpI" evidence="1">
    <location>
        <begin position="8"/>
        <end position="167"/>
    </location>
</feature>
<proteinExistence type="predicted"/>
<name>A0A451BAQ7_9GAMM</name>
<dbReference type="EMBL" id="CAADGH010000021">
    <property type="protein sequence ID" value="VFK75369.1"/>
    <property type="molecule type" value="Genomic_DNA"/>
</dbReference>
<accession>A0A451BAQ7</accession>
<dbReference type="AlphaFoldDB" id="A0A451BAQ7"/>
<evidence type="ECO:0000313" key="4">
    <source>
        <dbReference type="EMBL" id="VFK75369.1"/>
    </source>
</evidence>
<gene>
    <name evidence="2" type="ORF">BECKMB1821G_GA0114241_10243</name>
    <name evidence="4" type="ORF">BECKMB1821H_GA0114242_10213</name>
    <name evidence="3" type="ORF">BECKMB1821I_GA0114274_10212</name>
</gene>
<dbReference type="InterPro" id="IPR029062">
    <property type="entry name" value="Class_I_gatase-like"/>
</dbReference>
<reference evidence="4" key="1">
    <citation type="submission" date="2019-02" db="EMBL/GenBank/DDBJ databases">
        <authorList>
            <person name="Gruber-Vodicka R. H."/>
            <person name="Seah K. B. B."/>
        </authorList>
    </citation>
    <scope>NUCLEOTIDE SEQUENCE</scope>
    <source>
        <strain evidence="2">BECK_BZ197</strain>
        <strain evidence="4">BECK_BZ198</strain>
        <strain evidence="3">BECK_BZ199</strain>
    </source>
</reference>
<dbReference type="EMBL" id="CAADFQ010000021">
    <property type="protein sequence ID" value="VFK31161.1"/>
    <property type="molecule type" value="Genomic_DNA"/>
</dbReference>
<dbReference type="CDD" id="cd03135">
    <property type="entry name" value="GATase1_DJ-1"/>
    <property type="match status" value="1"/>
</dbReference>
<dbReference type="InterPro" id="IPR006287">
    <property type="entry name" value="DJ-1"/>
</dbReference>
<dbReference type="PANTHER" id="PTHR48094:SF12">
    <property type="entry name" value="PARKINSON DISEASE PROTEIN 7 HOMOLOG"/>
    <property type="match status" value="1"/>
</dbReference>
<dbReference type="InterPro" id="IPR050325">
    <property type="entry name" value="Prot/Nucl_acid_deglycase"/>
</dbReference>